<dbReference type="RefSeq" id="WP_071066646.1">
    <property type="nucleotide sequence ID" value="NZ_MAXA01000259.1"/>
</dbReference>
<evidence type="ECO:0000313" key="1">
    <source>
        <dbReference type="EMBL" id="OHV21018.1"/>
    </source>
</evidence>
<dbReference type="SUPFAM" id="SSF55961">
    <property type="entry name" value="Bet v1-like"/>
    <property type="match status" value="1"/>
</dbReference>
<dbReference type="InterPro" id="IPR023393">
    <property type="entry name" value="START-like_dom_sf"/>
</dbReference>
<dbReference type="AlphaFoldDB" id="A0A1S1PDM4"/>
<comment type="caution">
    <text evidence="1">The sequence shown here is derived from an EMBL/GenBank/DDBJ whole genome shotgun (WGS) entry which is preliminary data.</text>
</comment>
<dbReference type="OrthoDB" id="9803476at2"/>
<evidence type="ECO:0000313" key="2">
    <source>
        <dbReference type="Proteomes" id="UP000179769"/>
    </source>
</evidence>
<reference evidence="2" key="1">
    <citation type="submission" date="2016-07" db="EMBL/GenBank/DDBJ databases">
        <title>Frankia sp. NRRL B-16219 Genome sequencing.</title>
        <authorList>
            <person name="Ghodhbane-Gtari F."/>
            <person name="Swanson E."/>
            <person name="Gueddou A."/>
            <person name="Louati M."/>
            <person name="Nouioui I."/>
            <person name="Hezbri K."/>
            <person name="Abebe-Akele F."/>
            <person name="Simpson S."/>
            <person name="Morris K."/>
            <person name="Thomas K."/>
            <person name="Gtari M."/>
            <person name="Tisa L.S."/>
        </authorList>
    </citation>
    <scope>NUCLEOTIDE SEQUENCE [LARGE SCALE GENOMIC DNA]</scope>
    <source>
        <strain evidence="2">NRRL B-16219</strain>
    </source>
</reference>
<dbReference type="Gene3D" id="3.30.530.20">
    <property type="match status" value="1"/>
</dbReference>
<keyword evidence="2" id="KW-1185">Reference proteome</keyword>
<sequence length="153" mass="16783">MEVYAAFAESDRRARWVRLPGKADQGNRYDVSLGGTELLRSTMRIGDSVERIERRTHTLQLVPGRLVVFTYEAVVNDQVRWVSLVSVGLRDSREQAAGTKLTWTEQYVLLVMTGDGADDVAHLRGGTGLHLNGLSAALGEGSAMRSVTPLNGR</sequence>
<protein>
    <recommendedName>
        <fullName evidence="3">Polyketide cyclase</fullName>
    </recommendedName>
</protein>
<organism evidence="1 2">
    <name type="scientific">Parafrankia soli</name>
    <dbReference type="NCBI Taxonomy" id="2599596"/>
    <lineage>
        <taxon>Bacteria</taxon>
        <taxon>Bacillati</taxon>
        <taxon>Actinomycetota</taxon>
        <taxon>Actinomycetes</taxon>
        <taxon>Frankiales</taxon>
        <taxon>Frankiaceae</taxon>
        <taxon>Parafrankia</taxon>
    </lineage>
</organism>
<dbReference type="EMBL" id="MAXA01000259">
    <property type="protein sequence ID" value="OHV21018.1"/>
    <property type="molecule type" value="Genomic_DNA"/>
</dbReference>
<accession>A0A1S1PDM4</accession>
<evidence type="ECO:0008006" key="3">
    <source>
        <dbReference type="Google" id="ProtNLM"/>
    </source>
</evidence>
<name>A0A1S1PDM4_9ACTN</name>
<dbReference type="Proteomes" id="UP000179769">
    <property type="component" value="Unassembled WGS sequence"/>
</dbReference>
<gene>
    <name evidence="1" type="ORF">BBK14_27360</name>
</gene>
<proteinExistence type="predicted"/>